<dbReference type="Proteomes" id="UP001642484">
    <property type="component" value="Unassembled WGS sequence"/>
</dbReference>
<evidence type="ECO:0000256" key="1">
    <source>
        <dbReference type="SAM" id="MobiDB-lite"/>
    </source>
</evidence>
<keyword evidence="6" id="KW-1185">Reference proteome</keyword>
<keyword evidence="2" id="KW-0472">Membrane</keyword>
<evidence type="ECO:0000313" key="5">
    <source>
        <dbReference type="EMBL" id="CAK9020624.1"/>
    </source>
</evidence>
<keyword evidence="2" id="KW-0812">Transmembrane</keyword>
<feature type="compositionally biased region" description="Polar residues" evidence="1">
    <location>
        <begin position="1337"/>
        <end position="1350"/>
    </location>
</feature>
<keyword evidence="3" id="KW-0732">Signal</keyword>
<evidence type="ECO:0000256" key="2">
    <source>
        <dbReference type="SAM" id="Phobius"/>
    </source>
</evidence>
<feature type="transmembrane region" description="Helical" evidence="2">
    <location>
        <begin position="1614"/>
        <end position="1638"/>
    </location>
</feature>
<feature type="domain" description="DUF8003" evidence="4">
    <location>
        <begin position="837"/>
        <end position="905"/>
    </location>
</feature>
<feature type="region of interest" description="Disordered" evidence="1">
    <location>
        <begin position="725"/>
        <end position="748"/>
    </location>
</feature>
<accession>A0ABP0K1I9</accession>
<feature type="region of interest" description="Disordered" evidence="1">
    <location>
        <begin position="1779"/>
        <end position="1809"/>
    </location>
</feature>
<comment type="caution">
    <text evidence="5">The sequence shown here is derived from an EMBL/GenBank/DDBJ whole genome shotgun (WGS) entry which is preliminary data.</text>
</comment>
<sequence length="1831" mass="197448">MLRFMLAFMPLAAALGIGGICTSQRASTCVVSTNRTFSSKKVVRLSGSIKHLQFRGAWWQCTPRLSSVENIVIEIYVQGTLSLLEGSLLHCPTVVIQAKNVVISDTSEISTNGTSHMLDTGSLGLALPQRGASHGGLGGTAGGSCVDDAQLAKRLTSSPQHGDPFAPWEFGRAGGTAGKRGAGGGRIRIQVESEIRLNGTLSAAGVAPDESDDDENAACGSGGSIWISSTSIVQPVSNPQPTTADTSDSKGEVDFVDGIGPASTLQKGWILAPGGCCRKCMCGGGGRILTEVSSGTVPRNVIIAGGCFREVLKMDGEGCRCGSAGTWAFSKCQGRRRRLVPSPVRLPLFKRFRRSQRPVPQPSSCAVATLRVDNSYAVNLAGAKLPQPTSLPAFTSPLSLQVNDALVVPADQDATWLLSGLAMLSDQTGSTLKHLGPGPLVLNFSKTNDGLELAFSSILQARELQILGARHITLRQNAAIDANVANLEADEIHAHQGALGQGEGVFKMKANKVVLGSGRLRAGSIIAEEDLVIKRGSRLQSSQRRCDQLPVRLEGPCDSFLSSADFANRTWLENVSFDILLASRNGGIVVEEEAEIYAGAFLLCSKKNVTVHGLISARGLGCAPNRGDAPGTAPQVQPDGRRSDLSCGGGGGAHCGNGGDGVQNKSHKACLHTGGLKYDGWWQSPSGNQPSRVPTWSASGGGGDTAGAGGGIIWIQSEVLEMPSNSTSISASGEDAVGRGDGGDGSGGGAGGTVIINATKVNGSAAIEAAGGKGGGCIGGGGGGGAIGSAGPNASQVWADYTGSLLVHGGGGDSSLACRGLHVERGCVGELLQLGVCPAGHAGVFCAECPAGTYNPPNEKDPQNLTAMFRMCVPCKNKPSQGYYTTTGWLNETCPYACPSGFPPMEVNPNCDDPWSYYFAKVGGVRGVGVLILLVAVSFGWLLSRQRVQTRRRLQWLQKQRNTGHRYVGMNDEEMLLFESLRGRHPLADLDVGNAEGTVGDFVSAVHSLRSRTVGESRPRWLLGYVVSCWRSLFRARKSVKKEAHLLHIGDLPYHTARIYLFGDNTPRDPWRLGQVPEELRQYIEERRWANFTAEVNRLCATRMRFQMVAEGVLRWIYLPVAEYIRWRLRFSRAAEVAAFVWSRSEDSTHEQTIWRLSLDNSSRFGLKFGTDREMTLAFVDVLDYCKALENWVIKPQLPMLIAAAGDGEYTAPYHLDYADPFVQSVAQYLGRRTWHQVLLPFNLLARLLPPNPTEEDVKPLRRSMQRVSNRALLQTDIECHAVLFEVLVPKTSFASNIRRRNAEVTPTRRQGSWEIQISHVDQPHDTFPGTGKAGWNSGSGTPTGSLTPAMQSGEHVLRRRLALVLTQRTKNSSRAWSSTSATALHERLSRVIPSPVGGLVYPTEFLNLAQYSPAICPSPIPDFQNFTDLPELDRQDTETAYHDFDSLLRQRSSGRLGNSALSAAFRDCGWSAESEPLSPQISTYSNLGPDPSPARSARMSLRLRRVHSARSALEMLLEWIGGSFMRVIQRLEASLHFVAAPGNHIYSWYLKRLRAIRAIGGVGRQTGLYLRHRKPRGSQESTLLCLIVIIAVAVLGFIAQFSILFSVQPRHGAFFAALLLPPFADILALVNTTLFVCGAADGTTACLFVVASNLNSLIGLLCRLMAMERWRSSGLFHVLGEYLMVFVVKVLMCRWVNLMIAFGEAEPALLEPGGNDADHEWVRDHVLFRRPAASPPKETAGSASATVSARPPPLEEMYVEQNSRSWLVKGLDSSRTLSDRFEEAPERISPSDPTLRGSDSVSLSDGWTPLLHKVSGKPSFHIDKKDSDFP</sequence>
<dbReference type="EMBL" id="CAXAMN010007158">
    <property type="protein sequence ID" value="CAK9020624.1"/>
    <property type="molecule type" value="Genomic_DNA"/>
</dbReference>
<proteinExistence type="predicted"/>
<gene>
    <name evidence="5" type="ORF">CCMP2556_LOCUS14127</name>
</gene>
<feature type="signal peptide" evidence="3">
    <location>
        <begin position="1"/>
        <end position="16"/>
    </location>
</feature>
<dbReference type="PANTHER" id="PTHR31513">
    <property type="entry name" value="EPHRIN TYPE-B RECEPTOR"/>
    <property type="match status" value="1"/>
</dbReference>
<feature type="chain" id="PRO_5045239394" description="DUF8003 domain-containing protein" evidence="3">
    <location>
        <begin position="17"/>
        <end position="1831"/>
    </location>
</feature>
<reference evidence="5 6" key="1">
    <citation type="submission" date="2024-02" db="EMBL/GenBank/DDBJ databases">
        <authorList>
            <person name="Chen Y."/>
            <person name="Shah S."/>
            <person name="Dougan E. K."/>
            <person name="Thang M."/>
            <person name="Chan C."/>
        </authorList>
    </citation>
    <scope>NUCLEOTIDE SEQUENCE [LARGE SCALE GENOMIC DNA]</scope>
</reference>
<feature type="transmembrane region" description="Helical" evidence="2">
    <location>
        <begin position="1645"/>
        <end position="1667"/>
    </location>
</feature>
<feature type="region of interest" description="Disordered" evidence="1">
    <location>
        <begin position="1325"/>
        <end position="1350"/>
    </location>
</feature>
<feature type="transmembrane region" description="Helical" evidence="2">
    <location>
        <begin position="915"/>
        <end position="943"/>
    </location>
</feature>
<dbReference type="InterPro" id="IPR058316">
    <property type="entry name" value="DUF8003"/>
</dbReference>
<evidence type="ECO:0000313" key="6">
    <source>
        <dbReference type="Proteomes" id="UP001642484"/>
    </source>
</evidence>
<name>A0ABP0K1I9_9DINO</name>
<feature type="transmembrane region" description="Helical" evidence="2">
    <location>
        <begin position="1584"/>
        <end position="1608"/>
    </location>
</feature>
<dbReference type="PANTHER" id="PTHR31513:SF2">
    <property type="entry name" value="MRAZ"/>
    <property type="match status" value="1"/>
</dbReference>
<protein>
    <recommendedName>
        <fullName evidence="4">DUF8003 domain-containing protein</fullName>
    </recommendedName>
</protein>
<dbReference type="Pfam" id="PF26010">
    <property type="entry name" value="DUF8003"/>
    <property type="match status" value="1"/>
</dbReference>
<organism evidence="5 6">
    <name type="scientific">Durusdinium trenchii</name>
    <dbReference type="NCBI Taxonomy" id="1381693"/>
    <lineage>
        <taxon>Eukaryota</taxon>
        <taxon>Sar</taxon>
        <taxon>Alveolata</taxon>
        <taxon>Dinophyceae</taxon>
        <taxon>Suessiales</taxon>
        <taxon>Symbiodiniaceae</taxon>
        <taxon>Durusdinium</taxon>
    </lineage>
</organism>
<evidence type="ECO:0000256" key="3">
    <source>
        <dbReference type="SAM" id="SignalP"/>
    </source>
</evidence>
<evidence type="ECO:0000259" key="4">
    <source>
        <dbReference type="Pfam" id="PF26010"/>
    </source>
</evidence>
<keyword evidence="2" id="KW-1133">Transmembrane helix</keyword>